<dbReference type="EMBL" id="JAUKVY010000002">
    <property type="protein sequence ID" value="MDO1531258.1"/>
    <property type="molecule type" value="Genomic_DNA"/>
</dbReference>
<keyword evidence="1" id="KW-0175">Coiled coil</keyword>
<proteinExistence type="predicted"/>
<evidence type="ECO:0000256" key="1">
    <source>
        <dbReference type="SAM" id="Coils"/>
    </source>
</evidence>
<name>A0ABT8RYB6_9BURK</name>
<evidence type="ECO:0000313" key="2">
    <source>
        <dbReference type="EMBL" id="MDO1531258.1"/>
    </source>
</evidence>
<dbReference type="Proteomes" id="UP001169027">
    <property type="component" value="Unassembled WGS sequence"/>
</dbReference>
<organism evidence="2 3">
    <name type="scientific">Variovorax ginsengisoli</name>
    <dbReference type="NCBI Taxonomy" id="363844"/>
    <lineage>
        <taxon>Bacteria</taxon>
        <taxon>Pseudomonadati</taxon>
        <taxon>Pseudomonadota</taxon>
        <taxon>Betaproteobacteria</taxon>
        <taxon>Burkholderiales</taxon>
        <taxon>Comamonadaceae</taxon>
        <taxon>Variovorax</taxon>
    </lineage>
</organism>
<reference evidence="2" key="1">
    <citation type="submission" date="2023-06" db="EMBL/GenBank/DDBJ databases">
        <authorList>
            <person name="Jiang Y."/>
            <person name="Liu Q."/>
        </authorList>
    </citation>
    <scope>NUCLEOTIDE SEQUENCE</scope>
    <source>
        <strain evidence="2">CGMCC 1.12090</strain>
    </source>
</reference>
<feature type="coiled-coil region" evidence="1">
    <location>
        <begin position="85"/>
        <end position="119"/>
    </location>
</feature>
<comment type="caution">
    <text evidence="2">The sequence shown here is derived from an EMBL/GenBank/DDBJ whole genome shotgun (WGS) entry which is preliminary data.</text>
</comment>
<protein>
    <submittedName>
        <fullName evidence="2">Uncharacterized protein</fullName>
    </submittedName>
</protein>
<dbReference type="RefSeq" id="WP_301803587.1">
    <property type="nucleotide sequence ID" value="NZ_JAUJZH010000002.1"/>
</dbReference>
<sequence>MGAAVVANRTAWRPSWQNPLAHPRTFPATPAQSRSIDIGDRLGDLKDVYRASVCIERFIRPFHLCEHDEFSATPTELGALVAAVNAEFERRMQDVDAACESLQKVLRKAARKALKAKSNAR</sequence>
<gene>
    <name evidence="2" type="ORF">Q2T77_03075</name>
</gene>
<accession>A0ABT8RYB6</accession>
<keyword evidence="3" id="KW-1185">Reference proteome</keyword>
<evidence type="ECO:0000313" key="3">
    <source>
        <dbReference type="Proteomes" id="UP001169027"/>
    </source>
</evidence>